<feature type="transmembrane region" description="Helical" evidence="5">
    <location>
        <begin position="32"/>
        <end position="58"/>
    </location>
</feature>
<dbReference type="RefSeq" id="WP_090500234.1">
    <property type="nucleotide sequence ID" value="NZ_FNCH01000008.1"/>
</dbReference>
<feature type="transmembrane region" description="Helical" evidence="5">
    <location>
        <begin position="147"/>
        <end position="172"/>
    </location>
</feature>
<feature type="transmembrane region" description="Helical" evidence="5">
    <location>
        <begin position="384"/>
        <end position="403"/>
    </location>
</feature>
<feature type="transmembrane region" description="Helical" evidence="5">
    <location>
        <begin position="351"/>
        <end position="372"/>
    </location>
</feature>
<evidence type="ECO:0000256" key="1">
    <source>
        <dbReference type="ARBA" id="ARBA00004141"/>
    </source>
</evidence>
<keyword evidence="7" id="KW-1185">Reference proteome</keyword>
<dbReference type="PANTHER" id="PTHR43243:SF11">
    <property type="entry name" value="AMINO ACID PERMEASE_ SLC12A DOMAIN-CONTAINING PROTEIN"/>
    <property type="match status" value="1"/>
</dbReference>
<dbReference type="Pfam" id="PF13520">
    <property type="entry name" value="AA_permease_2"/>
    <property type="match status" value="1"/>
</dbReference>
<dbReference type="GO" id="GO:0015171">
    <property type="term" value="F:amino acid transmembrane transporter activity"/>
    <property type="evidence" value="ECO:0007669"/>
    <property type="project" value="TreeGrafter"/>
</dbReference>
<dbReference type="EMBL" id="FNCH01000008">
    <property type="protein sequence ID" value="SDG61514.1"/>
    <property type="molecule type" value="Genomic_DNA"/>
</dbReference>
<dbReference type="OrthoDB" id="860831at2"/>
<feature type="transmembrane region" description="Helical" evidence="5">
    <location>
        <begin position="231"/>
        <end position="255"/>
    </location>
</feature>
<dbReference type="STRING" id="405671.SAMN05421827_108176"/>
<reference evidence="7" key="1">
    <citation type="submission" date="2016-10" db="EMBL/GenBank/DDBJ databases">
        <authorList>
            <person name="Varghese N."/>
            <person name="Submissions S."/>
        </authorList>
    </citation>
    <scope>NUCLEOTIDE SEQUENCE [LARGE SCALE GENOMIC DNA]</scope>
    <source>
        <strain evidence="7">DSM 17933</strain>
    </source>
</reference>
<dbReference type="InterPro" id="IPR002293">
    <property type="entry name" value="AA/rel_permease1"/>
</dbReference>
<sequence>MATSLHKPSFKLNELQATAICGNDISSSCLYVAALTISFAGQYAWISLIIVGLVLFLFRKIYGEVVGALPLNGGAYNVLLNTTSKSTASFAACLTILSYMATAVISAYEGMHYFRDIVHVLPLIPATILLLLIFMMLAIIGIGESAVVAVIIFITHIASLTLLILAGGWFVIHHGVAIFEQNWQLPVRSGGIMAALFFGFSAAMLGISGFESSANFVEEQRPGVFPKTLRNMWRVVSFFNPAIALLALSIIPLAGIDDRKESLLSFMGETAGGKWLAYLISIDAVLVLSGAVLTSYVGVTGLAERIALDRILPNFFLVKNSRGVNYRIVIGFFILCLSILLVTRGNLVNLAGVYTFSFLLVMALFGMGNLMLKIKRNRLPRPERASILSVIVAISFILAAFFGNLLLNAHAFFVFLQYLVPAMLFIIVMLKRAQIIKWTLYSMRHLDKSYKRLVLDNIRLHRALIKINAQELVFFTRGDNVAVLNRVMIYVEENEATKKIKIVHVANSDSDNENLKSDILVLDRAYPEIDIDFVEIEGKFGPELIEQLSQEWEIPKNFMFIGSPGDKFPYHVSELGGVRLIM</sequence>
<keyword evidence="3 5" id="KW-1133">Transmembrane helix</keyword>
<feature type="transmembrane region" description="Helical" evidence="5">
    <location>
        <begin position="120"/>
        <end position="140"/>
    </location>
</feature>
<dbReference type="AlphaFoldDB" id="A0A1G7VP62"/>
<evidence type="ECO:0000313" key="6">
    <source>
        <dbReference type="EMBL" id="SDG61514.1"/>
    </source>
</evidence>
<protein>
    <submittedName>
        <fullName evidence="6">Amino acid transporter</fullName>
    </submittedName>
</protein>
<proteinExistence type="predicted"/>
<gene>
    <name evidence="6" type="ORF">SAMN05421827_108176</name>
</gene>
<comment type="subcellular location">
    <subcellularLocation>
        <location evidence="1">Membrane</location>
        <topology evidence="1">Multi-pass membrane protein</topology>
    </subcellularLocation>
</comment>
<accession>A0A1G7VP62</accession>
<name>A0A1G7VP62_9SPHI</name>
<feature type="transmembrane region" description="Helical" evidence="5">
    <location>
        <begin position="324"/>
        <end position="345"/>
    </location>
</feature>
<feature type="transmembrane region" description="Helical" evidence="5">
    <location>
        <begin position="409"/>
        <end position="430"/>
    </location>
</feature>
<evidence type="ECO:0000256" key="3">
    <source>
        <dbReference type="ARBA" id="ARBA00022989"/>
    </source>
</evidence>
<evidence type="ECO:0000256" key="4">
    <source>
        <dbReference type="ARBA" id="ARBA00023136"/>
    </source>
</evidence>
<feature type="transmembrane region" description="Helical" evidence="5">
    <location>
        <begin position="275"/>
        <end position="303"/>
    </location>
</feature>
<dbReference type="Gene3D" id="1.20.1740.10">
    <property type="entry name" value="Amino acid/polyamine transporter I"/>
    <property type="match status" value="1"/>
</dbReference>
<keyword evidence="2 5" id="KW-0812">Transmembrane</keyword>
<dbReference type="Proteomes" id="UP000199643">
    <property type="component" value="Unassembled WGS sequence"/>
</dbReference>
<keyword evidence="4 5" id="KW-0472">Membrane</keyword>
<feature type="transmembrane region" description="Helical" evidence="5">
    <location>
        <begin position="192"/>
        <end position="210"/>
    </location>
</feature>
<feature type="transmembrane region" description="Helical" evidence="5">
    <location>
        <begin position="88"/>
        <end position="108"/>
    </location>
</feature>
<evidence type="ECO:0000313" key="7">
    <source>
        <dbReference type="Proteomes" id="UP000199643"/>
    </source>
</evidence>
<dbReference type="GO" id="GO:0016020">
    <property type="term" value="C:membrane"/>
    <property type="evidence" value="ECO:0007669"/>
    <property type="project" value="UniProtKB-SubCell"/>
</dbReference>
<evidence type="ECO:0000256" key="2">
    <source>
        <dbReference type="ARBA" id="ARBA00022692"/>
    </source>
</evidence>
<organism evidence="6 7">
    <name type="scientific">Pedobacter terrae</name>
    <dbReference type="NCBI Taxonomy" id="405671"/>
    <lineage>
        <taxon>Bacteria</taxon>
        <taxon>Pseudomonadati</taxon>
        <taxon>Bacteroidota</taxon>
        <taxon>Sphingobacteriia</taxon>
        <taxon>Sphingobacteriales</taxon>
        <taxon>Sphingobacteriaceae</taxon>
        <taxon>Pedobacter</taxon>
    </lineage>
</organism>
<evidence type="ECO:0000256" key="5">
    <source>
        <dbReference type="SAM" id="Phobius"/>
    </source>
</evidence>
<dbReference type="PANTHER" id="PTHR43243">
    <property type="entry name" value="INNER MEMBRANE TRANSPORTER YGJI-RELATED"/>
    <property type="match status" value="1"/>
</dbReference>